<dbReference type="RefSeq" id="WP_103935033.1">
    <property type="nucleotide sequence ID" value="NZ_FNVA01000008.1"/>
</dbReference>
<keyword evidence="4" id="KW-0732">Signal</keyword>
<dbReference type="InterPro" id="IPR011990">
    <property type="entry name" value="TPR-like_helical_dom_sf"/>
</dbReference>
<protein>
    <submittedName>
        <fullName evidence="5">Flp pilus assembly protein TadD, contains TPR repeats</fullName>
    </submittedName>
</protein>
<keyword evidence="2 3" id="KW-0802">TPR repeat</keyword>
<dbReference type="Proteomes" id="UP000236728">
    <property type="component" value="Unassembled WGS sequence"/>
</dbReference>
<evidence type="ECO:0000256" key="3">
    <source>
        <dbReference type="PROSITE-ProRule" id="PRU00339"/>
    </source>
</evidence>
<feature type="repeat" description="TPR" evidence="3">
    <location>
        <begin position="474"/>
        <end position="507"/>
    </location>
</feature>
<dbReference type="SUPFAM" id="SSF48452">
    <property type="entry name" value="TPR-like"/>
    <property type="match status" value="1"/>
</dbReference>
<evidence type="ECO:0000313" key="6">
    <source>
        <dbReference type="Proteomes" id="UP000236728"/>
    </source>
</evidence>
<feature type="signal peptide" evidence="4">
    <location>
        <begin position="1"/>
        <end position="21"/>
    </location>
</feature>
<proteinExistence type="predicted"/>
<sequence length="761" mass="82746">MTRKLWTIGLTAFCLAGAAAAWLFLHPHPSSTPTTASAYADPQSCVRCHRDETAGYNETGMAHAFYAPTAATTIAAPAQTRTYFHPASSTSFSLTAHDGRFFQRRWQKGFDGRDDNVEELSIDYVMGSGNHARTFLHREQDGTLIELPLAWYSQNGSQQGGEFAMNPGFDNATPMTRRVIAYECMFCHNGYPAIPDPTHRDLSAKPVYTSLPMGIDCQRCHGPGAAHVQAASARKPDTAKIHATILNPAHLSNERQMQVCEQCHLETTSTLLPDRIRRYDQHPFGYDPNQPLSTFNAYFTRDPAHGPTNNVEIVNAAYRLRQSKCYLATRGALTCELCHNPHDLHKGPQSTQFYANICLNCHATKLKQLVATKQHTDSQQCTSCHMPQRRTEDVIHAAVTDHLIQRSAPARPLAELHEATSRYNGPVLRYLLDGETPRPDDALYNAVAQVIDSSNNSAAPQLATLLDEQKPREPAFYIELGDALRHNGQLDAAIASYRKALELDPQSSRAARRLGVALAGASRPTEALQVLTTAIASDPTNELLLYERAQVETHSGDSTSAISDLRKALTLRPDYADALNNLGSLLAQAGQSQEAESALRQAVSINPYDAAARSNLGKLLSAQGQTGEAAFQLQRAASLAPSDPAPHLDYAILLLGNGHIPQAKAEIHAALTLNPHSALALDLSGQLARLRGKLPQALAAFQAAAQADPSFAPAQLDTAETFIELGDLRQALPWLQKASLSTNPAVAQRAAQILSRATPSK</sequence>
<accession>A0A1H6C3E4</accession>
<dbReference type="GO" id="GO:0009279">
    <property type="term" value="C:cell outer membrane"/>
    <property type="evidence" value="ECO:0007669"/>
    <property type="project" value="TreeGrafter"/>
</dbReference>
<feature type="chain" id="PRO_5009294409" evidence="4">
    <location>
        <begin position="22"/>
        <end position="761"/>
    </location>
</feature>
<dbReference type="Gene3D" id="3.90.10.10">
    <property type="entry name" value="Cytochrome C3"/>
    <property type="match status" value="1"/>
</dbReference>
<evidence type="ECO:0000313" key="5">
    <source>
        <dbReference type="EMBL" id="SEG67165.1"/>
    </source>
</evidence>
<dbReference type="PANTHER" id="PTHR44858">
    <property type="entry name" value="TETRATRICOPEPTIDE REPEAT PROTEIN 6"/>
    <property type="match status" value="1"/>
</dbReference>
<organism evidence="5 6">
    <name type="scientific">Bryocella elongata</name>
    <dbReference type="NCBI Taxonomy" id="863522"/>
    <lineage>
        <taxon>Bacteria</taxon>
        <taxon>Pseudomonadati</taxon>
        <taxon>Acidobacteriota</taxon>
        <taxon>Terriglobia</taxon>
        <taxon>Terriglobales</taxon>
        <taxon>Acidobacteriaceae</taxon>
        <taxon>Bryocella</taxon>
    </lineage>
</organism>
<dbReference type="Pfam" id="PF13424">
    <property type="entry name" value="TPR_12"/>
    <property type="match status" value="1"/>
</dbReference>
<reference evidence="5 6" key="1">
    <citation type="submission" date="2016-10" db="EMBL/GenBank/DDBJ databases">
        <authorList>
            <person name="de Groot N.N."/>
        </authorList>
    </citation>
    <scope>NUCLEOTIDE SEQUENCE [LARGE SCALE GENOMIC DNA]</scope>
    <source>
        <strain evidence="5 6">DSM 22489</strain>
    </source>
</reference>
<dbReference type="Gene3D" id="1.10.1130.10">
    <property type="entry name" value="Flavocytochrome C3, Chain A"/>
    <property type="match status" value="1"/>
</dbReference>
<dbReference type="PROSITE" id="PS50005">
    <property type="entry name" value="TPR"/>
    <property type="match status" value="3"/>
</dbReference>
<feature type="repeat" description="TPR" evidence="3">
    <location>
        <begin position="610"/>
        <end position="643"/>
    </location>
</feature>
<dbReference type="OrthoDB" id="9814800at2"/>
<dbReference type="GO" id="GO:0046813">
    <property type="term" value="P:receptor-mediated virion attachment to host cell"/>
    <property type="evidence" value="ECO:0007669"/>
    <property type="project" value="TreeGrafter"/>
</dbReference>
<keyword evidence="1" id="KW-0677">Repeat</keyword>
<dbReference type="InterPro" id="IPR036280">
    <property type="entry name" value="Multihaem_cyt_sf"/>
</dbReference>
<dbReference type="SMART" id="SM00028">
    <property type="entry name" value="TPR"/>
    <property type="match status" value="7"/>
</dbReference>
<gene>
    <name evidence="5" type="ORF">SAMN05421819_4196</name>
</gene>
<dbReference type="Pfam" id="PF14559">
    <property type="entry name" value="TPR_19"/>
    <property type="match status" value="2"/>
</dbReference>
<dbReference type="SUPFAM" id="SSF48695">
    <property type="entry name" value="Multiheme cytochromes"/>
    <property type="match status" value="1"/>
</dbReference>
<dbReference type="Gene3D" id="1.25.40.10">
    <property type="entry name" value="Tetratricopeptide repeat domain"/>
    <property type="match status" value="1"/>
</dbReference>
<evidence type="ECO:0000256" key="2">
    <source>
        <dbReference type="ARBA" id="ARBA00022803"/>
    </source>
</evidence>
<evidence type="ECO:0000256" key="1">
    <source>
        <dbReference type="ARBA" id="ARBA00022737"/>
    </source>
</evidence>
<evidence type="ECO:0000256" key="4">
    <source>
        <dbReference type="SAM" id="SignalP"/>
    </source>
</evidence>
<dbReference type="AlphaFoldDB" id="A0A1H6C3E4"/>
<dbReference type="PROSITE" id="PS50293">
    <property type="entry name" value="TPR_REGION"/>
    <property type="match status" value="1"/>
</dbReference>
<feature type="repeat" description="TPR" evidence="3">
    <location>
        <begin position="576"/>
        <end position="609"/>
    </location>
</feature>
<keyword evidence="6" id="KW-1185">Reference proteome</keyword>
<dbReference type="Pfam" id="PF13432">
    <property type="entry name" value="TPR_16"/>
    <property type="match status" value="1"/>
</dbReference>
<dbReference type="InterPro" id="IPR050498">
    <property type="entry name" value="Ycf3"/>
</dbReference>
<dbReference type="EMBL" id="FNVA01000008">
    <property type="protein sequence ID" value="SEG67165.1"/>
    <property type="molecule type" value="Genomic_DNA"/>
</dbReference>
<dbReference type="PANTHER" id="PTHR44858:SF1">
    <property type="entry name" value="UDP-N-ACETYLGLUCOSAMINE--PEPTIDE N-ACETYLGLUCOSAMINYLTRANSFERASE SPINDLY-RELATED"/>
    <property type="match status" value="1"/>
</dbReference>
<name>A0A1H6C3E4_9BACT</name>
<dbReference type="InterPro" id="IPR019734">
    <property type="entry name" value="TPR_rpt"/>
</dbReference>